<reference evidence="9 10" key="1">
    <citation type="submission" date="2013-11" db="EMBL/GenBank/DDBJ databases">
        <title>Metagenomic analysis of a methanogenic consortium involved in long chain n-alkane degradation.</title>
        <authorList>
            <person name="Davidova I.A."/>
            <person name="Callaghan A.V."/>
            <person name="Wawrik B."/>
            <person name="Pruitt S."/>
            <person name="Marks C."/>
            <person name="Duncan K.E."/>
            <person name="Suflita J.M."/>
        </authorList>
    </citation>
    <scope>NUCLEOTIDE SEQUENCE [LARGE SCALE GENOMIC DNA]</scope>
    <source>
        <strain evidence="9 10">SPR</strain>
    </source>
</reference>
<keyword evidence="3" id="KW-1003">Cell membrane</keyword>
<evidence type="ECO:0000256" key="7">
    <source>
        <dbReference type="RuleBase" id="RU363032"/>
    </source>
</evidence>
<feature type="transmembrane region" description="Helical" evidence="7">
    <location>
        <begin position="138"/>
        <end position="157"/>
    </location>
</feature>
<keyword evidence="6 7" id="KW-0472">Membrane</keyword>
<proteinExistence type="inferred from homology"/>
<dbReference type="Pfam" id="PF12911">
    <property type="entry name" value="OppC_N"/>
    <property type="match status" value="1"/>
</dbReference>
<dbReference type="InterPro" id="IPR025966">
    <property type="entry name" value="OppC_N"/>
</dbReference>
<gene>
    <name evidence="9" type="ORF">X474_11520</name>
</gene>
<evidence type="ECO:0000256" key="2">
    <source>
        <dbReference type="ARBA" id="ARBA00022448"/>
    </source>
</evidence>
<dbReference type="InterPro" id="IPR000515">
    <property type="entry name" value="MetI-like"/>
</dbReference>
<dbReference type="GO" id="GO:0005886">
    <property type="term" value="C:plasma membrane"/>
    <property type="evidence" value="ECO:0007669"/>
    <property type="project" value="UniProtKB-SubCell"/>
</dbReference>
<dbReference type="STRING" id="1429043.X474_11520"/>
<dbReference type="PANTHER" id="PTHR43386">
    <property type="entry name" value="OLIGOPEPTIDE TRANSPORT SYSTEM PERMEASE PROTEIN APPC"/>
    <property type="match status" value="1"/>
</dbReference>
<dbReference type="GO" id="GO:0055085">
    <property type="term" value="P:transmembrane transport"/>
    <property type="evidence" value="ECO:0007669"/>
    <property type="project" value="InterPro"/>
</dbReference>
<comment type="caution">
    <text evidence="9">The sequence shown here is derived from an EMBL/GenBank/DDBJ whole genome shotgun (WGS) entry which is preliminary data.</text>
</comment>
<dbReference type="OrthoDB" id="9783218at2"/>
<keyword evidence="5 7" id="KW-1133">Transmembrane helix</keyword>
<dbReference type="PROSITE" id="PS50928">
    <property type="entry name" value="ABC_TM1"/>
    <property type="match status" value="1"/>
</dbReference>
<feature type="transmembrane region" description="Helical" evidence="7">
    <location>
        <begin position="263"/>
        <end position="285"/>
    </location>
</feature>
<dbReference type="EMBL" id="AZAC01000014">
    <property type="protein sequence ID" value="KIX13632.1"/>
    <property type="molecule type" value="Genomic_DNA"/>
</dbReference>
<keyword evidence="2 7" id="KW-0813">Transport</keyword>
<organism evidence="9 10">
    <name type="scientific">Dethiosulfatarculus sandiegensis</name>
    <dbReference type="NCBI Taxonomy" id="1429043"/>
    <lineage>
        <taxon>Bacteria</taxon>
        <taxon>Pseudomonadati</taxon>
        <taxon>Thermodesulfobacteriota</taxon>
        <taxon>Desulfarculia</taxon>
        <taxon>Desulfarculales</taxon>
        <taxon>Desulfarculaceae</taxon>
        <taxon>Dethiosulfatarculus</taxon>
    </lineage>
</organism>
<evidence type="ECO:0000256" key="1">
    <source>
        <dbReference type="ARBA" id="ARBA00004651"/>
    </source>
</evidence>
<evidence type="ECO:0000256" key="4">
    <source>
        <dbReference type="ARBA" id="ARBA00022692"/>
    </source>
</evidence>
<dbReference type="InParanoid" id="A0A0D2GFD0"/>
<feature type="transmembrane region" description="Helical" evidence="7">
    <location>
        <begin position="163"/>
        <end position="185"/>
    </location>
</feature>
<evidence type="ECO:0000259" key="8">
    <source>
        <dbReference type="PROSITE" id="PS50928"/>
    </source>
</evidence>
<dbReference type="FunCoup" id="A0A0D2GFD0">
    <property type="interactions" value="196"/>
</dbReference>
<keyword evidence="4 7" id="KW-0812">Transmembrane</keyword>
<dbReference type="AlphaFoldDB" id="A0A0D2GFD0"/>
<dbReference type="InterPro" id="IPR050366">
    <property type="entry name" value="BP-dependent_transpt_permease"/>
</dbReference>
<evidence type="ECO:0000256" key="6">
    <source>
        <dbReference type="ARBA" id="ARBA00023136"/>
    </source>
</evidence>
<comment type="similarity">
    <text evidence="7">Belongs to the binding-protein-dependent transport system permease family.</text>
</comment>
<evidence type="ECO:0000313" key="9">
    <source>
        <dbReference type="EMBL" id="KIX13632.1"/>
    </source>
</evidence>
<dbReference type="InterPro" id="IPR035906">
    <property type="entry name" value="MetI-like_sf"/>
</dbReference>
<comment type="subcellular location">
    <subcellularLocation>
        <location evidence="1 7">Cell membrane</location>
        <topology evidence="1 7">Multi-pass membrane protein</topology>
    </subcellularLocation>
</comment>
<dbReference type="Pfam" id="PF00528">
    <property type="entry name" value="BPD_transp_1"/>
    <property type="match status" value="1"/>
</dbReference>
<feature type="transmembrane region" description="Helical" evidence="7">
    <location>
        <begin position="35"/>
        <end position="57"/>
    </location>
</feature>
<evidence type="ECO:0000256" key="3">
    <source>
        <dbReference type="ARBA" id="ARBA00022475"/>
    </source>
</evidence>
<accession>A0A0D2GFD0</accession>
<feature type="domain" description="ABC transmembrane type-1" evidence="8">
    <location>
        <begin position="96"/>
        <end position="285"/>
    </location>
</feature>
<feature type="transmembrane region" description="Helical" evidence="7">
    <location>
        <begin position="98"/>
        <end position="126"/>
    </location>
</feature>
<evidence type="ECO:0000256" key="5">
    <source>
        <dbReference type="ARBA" id="ARBA00022989"/>
    </source>
</evidence>
<dbReference type="Gene3D" id="1.10.3720.10">
    <property type="entry name" value="MetI-like"/>
    <property type="match status" value="1"/>
</dbReference>
<name>A0A0D2GFD0_9BACT</name>
<protein>
    <submittedName>
        <fullName evidence="9">Diguanylate cyclase</fullName>
    </submittedName>
</protein>
<dbReference type="RefSeq" id="WP_052515082.1">
    <property type="nucleotide sequence ID" value="NZ_AZAC01000014.1"/>
</dbReference>
<feature type="transmembrane region" description="Helical" evidence="7">
    <location>
        <begin position="223"/>
        <end position="243"/>
    </location>
</feature>
<keyword evidence="10" id="KW-1185">Reference proteome</keyword>
<dbReference type="CDD" id="cd06261">
    <property type="entry name" value="TM_PBP2"/>
    <property type="match status" value="1"/>
</dbReference>
<dbReference type="Proteomes" id="UP000032233">
    <property type="component" value="Unassembled WGS sequence"/>
</dbReference>
<evidence type="ECO:0000313" key="10">
    <source>
        <dbReference type="Proteomes" id="UP000032233"/>
    </source>
</evidence>
<dbReference type="PANTHER" id="PTHR43386:SF25">
    <property type="entry name" value="PEPTIDE ABC TRANSPORTER PERMEASE PROTEIN"/>
    <property type="match status" value="1"/>
</dbReference>
<sequence>MSEKSIEIERQIEISVPPQQTGLARSWSKLKRNKAALLGGAMLLLFVFTAIFAPLLFPGNPSAPNLIKALEPPSAQYWLGTDELGRSILGRIIYGTRISLMIAVGVVMVGLLVGIPFGLISGYYGGKIDFAIQRVTDMLLAFPGFLLALSLVAILGVGIENTVISIGISMIPIYIRLVRGCVLTVREQTYVEAAKAVGTRDHKILFRHILPNVMVPITVQTSLGMGSAILFAAGLGFLGIGVQPPTPEWGAMLGSGRNYLFNAPHVATFPGLAIFMAVLGFNLFGDGLRDALDPRFKL</sequence>
<dbReference type="SUPFAM" id="SSF161098">
    <property type="entry name" value="MetI-like"/>
    <property type="match status" value="1"/>
</dbReference>
<dbReference type="PATRIC" id="fig|1429043.3.peg.2451"/>